<dbReference type="Proteomes" id="UP000244817">
    <property type="component" value="Unassembled WGS sequence"/>
</dbReference>
<dbReference type="OrthoDB" id="8689594at2"/>
<dbReference type="SUPFAM" id="SSF53850">
    <property type="entry name" value="Periplasmic binding protein-like II"/>
    <property type="match status" value="1"/>
</dbReference>
<dbReference type="InterPro" id="IPR015168">
    <property type="entry name" value="SsuA/THI5"/>
</dbReference>
<dbReference type="RefSeq" id="WP_108640770.1">
    <property type="nucleotide sequence ID" value="NZ_QCYG01000005.1"/>
</dbReference>
<evidence type="ECO:0000313" key="2">
    <source>
        <dbReference type="EMBL" id="PVA06609.1"/>
    </source>
</evidence>
<protein>
    <submittedName>
        <fullName evidence="2">Nitrate ABC transporter substrate-binding protein</fullName>
    </submittedName>
</protein>
<name>A0A2T7FWS0_9RHOB</name>
<dbReference type="EMBL" id="QCYG01000005">
    <property type="protein sequence ID" value="PVA06609.1"/>
    <property type="molecule type" value="Genomic_DNA"/>
</dbReference>
<dbReference type="Pfam" id="PF09084">
    <property type="entry name" value="NMT1"/>
    <property type="match status" value="1"/>
</dbReference>
<feature type="domain" description="SsuA/THI5-like" evidence="1">
    <location>
        <begin position="83"/>
        <end position="132"/>
    </location>
</feature>
<reference evidence="2 3" key="1">
    <citation type="submission" date="2018-04" db="EMBL/GenBank/DDBJ databases">
        <title>Pelagivirga bohaiensis gen. nov., sp. nov., a bacterium isolated from the Bohai Sea.</title>
        <authorList>
            <person name="Ji X."/>
        </authorList>
    </citation>
    <scope>NUCLEOTIDE SEQUENCE [LARGE SCALE GENOMIC DNA]</scope>
    <source>
        <strain evidence="2 3">BH-SD16</strain>
    </source>
</reference>
<evidence type="ECO:0000259" key="1">
    <source>
        <dbReference type="Pfam" id="PF09084"/>
    </source>
</evidence>
<dbReference type="AlphaFoldDB" id="A0A2T7FWS0"/>
<accession>A0A2T7FWS0</accession>
<keyword evidence="3" id="KW-1185">Reference proteome</keyword>
<dbReference type="Gene3D" id="3.40.190.10">
    <property type="entry name" value="Periplasmic binding protein-like II"/>
    <property type="match status" value="1"/>
</dbReference>
<sequence>MTLKIRLAVRDWDYLTPMILGDVSSSTLSVEVDRVSTMPVEIGGASPYNAGEASFSRHLTGLAQGESETVAVPNFLMRGFRHACIITRKDSPLTTIEALAGKRIGVTGWQDSGNTWTRAILRHAGVMTDDVAWYAGRLTADHPIQDRLGTFHQPGRIEAMPDEEPMMDSLARGWLDAVFTPFMPTGFFAPDSEFRQLLPDCRSAQVAYFHDVGYVPGIHLLTVDRSLVEAEPWVPQELSDLIDRSRAMWTEKRRRYAETTPFMLDEMLYTARSLPASWDASGVEANRKMTSDFIGQMHDQAILPRLLSVEDVFGAAEEARKIA</sequence>
<evidence type="ECO:0000313" key="3">
    <source>
        <dbReference type="Proteomes" id="UP000244817"/>
    </source>
</evidence>
<organism evidence="2 3">
    <name type="scientific">Thalassorhabdomicrobium marinisediminis</name>
    <dbReference type="NCBI Taxonomy" id="2170577"/>
    <lineage>
        <taxon>Bacteria</taxon>
        <taxon>Pseudomonadati</taxon>
        <taxon>Pseudomonadota</taxon>
        <taxon>Alphaproteobacteria</taxon>
        <taxon>Rhodobacterales</taxon>
        <taxon>Paracoccaceae</taxon>
        <taxon>Thalassorhabdomicrobium</taxon>
    </lineage>
</organism>
<gene>
    <name evidence="2" type="ORF">DC363_08735</name>
</gene>
<comment type="caution">
    <text evidence="2">The sequence shown here is derived from an EMBL/GenBank/DDBJ whole genome shotgun (WGS) entry which is preliminary data.</text>
</comment>
<proteinExistence type="predicted"/>